<sequence>MILYDAIMYKYPNAVSRKDFELRNDGNGSYIEKWNLRAPLPTQAELETWWEELQKNPPYEPPDQVELLAQELSQEKLARKQLEELNKTLGNELSDIKLSLLSLKGDYAE</sequence>
<gene>
    <name evidence="3" type="ORF">HIR78_07050</name>
</gene>
<dbReference type="OrthoDB" id="2918946at2"/>
<dbReference type="EMBL" id="CP052842">
    <property type="protein sequence ID" value="QJP87786.1"/>
    <property type="molecule type" value="Genomic_DNA"/>
</dbReference>
<dbReference type="SUPFAM" id="SSF159865">
    <property type="entry name" value="XkdW-like"/>
    <property type="match status" value="1"/>
</dbReference>
<evidence type="ECO:0000256" key="1">
    <source>
        <dbReference type="SAM" id="Coils"/>
    </source>
</evidence>
<dbReference type="RefSeq" id="WP_003232660.1">
    <property type="nucleotide sequence ID" value="NC_000964.3"/>
</dbReference>
<evidence type="ECO:0000313" key="3">
    <source>
        <dbReference type="EMBL" id="QJP87786.1"/>
    </source>
</evidence>
<feature type="domain" description="Bacteriophage SP-beta YorD" evidence="2">
    <location>
        <begin position="3"/>
        <end position="57"/>
    </location>
</feature>
<dbReference type="KEGG" id="bsu:BSU12760"/>
<feature type="coiled-coil region" evidence="1">
    <location>
        <begin position="65"/>
        <end position="92"/>
    </location>
</feature>
<evidence type="ECO:0000259" key="2">
    <source>
        <dbReference type="Pfam" id="PF09636"/>
    </source>
</evidence>
<reference evidence="3" key="1">
    <citation type="submission" date="2020-04" db="EMBL/GenBank/DDBJ databases">
        <title>Phage recombination drives evolution of spore-forming Bacilli.</title>
        <authorList>
            <person name="Dragos A."/>
            <person name="Kovacs A.T."/>
        </authorList>
    </citation>
    <scope>NUCLEOTIDE SEQUENCE</scope>
    <source>
        <strain evidence="3">168</strain>
    </source>
</reference>
<accession>A0A6M4JKV8</accession>
<dbReference type="AlphaFoldDB" id="A0A6M4JKV8"/>
<dbReference type="SMR" id="A0A6M4JKV8"/>
<dbReference type="InterPro" id="IPR035950">
    <property type="entry name" value="XkdW-like_sf"/>
</dbReference>
<dbReference type="Gene3D" id="3.30.56.60">
    <property type="entry name" value="XkdW-like"/>
    <property type="match status" value="1"/>
</dbReference>
<keyword evidence="1" id="KW-0175">Coiled coil</keyword>
<protein>
    <submittedName>
        <fullName evidence="3">Phage-like element PBSX protein XkdW</fullName>
    </submittedName>
</protein>
<proteinExistence type="predicted"/>
<name>A0A6M4JKV8_BACSU</name>
<dbReference type="Pfam" id="PF09636">
    <property type="entry name" value="XkdW"/>
    <property type="match status" value="1"/>
</dbReference>
<dbReference type="InterPro" id="IPR019094">
    <property type="entry name" value="Phage_SP-beta_YorD"/>
</dbReference>
<organism evidence="3">
    <name type="scientific">Bacillus subtilis (strain 168)</name>
    <dbReference type="NCBI Taxonomy" id="224308"/>
    <lineage>
        <taxon>Bacteria</taxon>
        <taxon>Bacillati</taxon>
        <taxon>Bacillota</taxon>
        <taxon>Bacilli</taxon>
        <taxon>Bacillales</taxon>
        <taxon>Bacillaceae</taxon>
        <taxon>Bacillus</taxon>
    </lineage>
</organism>